<name>A0ACC0N2B3_RHOML</name>
<protein>
    <submittedName>
        <fullName evidence="1">Uncharacterized protein</fullName>
    </submittedName>
</protein>
<sequence>MNAYESYGRDHLPGFLDESLDDESVSASVHGFEPQEDVDSSLSNTVSTFSPLHWPSVGDGEYKPLVSVSPGFSTEIMPAMVGAGLANLGNTCFLNAVLQCFTHTVPLIQGLWSSNHARPCDRDSVGFCVLCALRDHVELSLASMGTVVSPRNLVDNLSYISSTFRRFQQEDAHEFLQCLLDRLDSWCTYSESKDTAVTSEDKNLVKQVFGGRLISKLRCCKCGHCSDTYEPLIDLSLEIENVGTLPSALESFTKMEKIEDPDMQFTCDECKERVSIEKQLILDQAPSIATFHLKRFKNDGVFVEKIDKYVEFPLELDLLPYTSGSQNTTGELKYDLYAVVVHTELSSTCGHYYCFVRCAQEVWYKFDDSKVARVGEDFVLSQEAYILFYAKQGTPWFSSFLETEKSYLDQYKSNHPPKSVLDNTDRICASSPNVTSNCYSEFKKAREEVVGVSVESFNGYGNGVQGNEAKADPPSLFTPAPLLTSSSPNGTSDKVEKKFSPVLKENKCNQEFNEIKNSANITLSMPLRSPSPDIYAEEAPVSSYSIPRDHLILEKQVPCKRKLDEDLEDSRKKQAAFKLLKNMPNDRSSKLLAAMNGSHDLIDKKIRRKELPSNRNNRASSSSHKPNLDSFLRPVAAGSLR</sequence>
<keyword evidence="2" id="KW-1185">Reference proteome</keyword>
<dbReference type="Proteomes" id="UP001062846">
    <property type="component" value="Chromosome 7"/>
</dbReference>
<gene>
    <name evidence="1" type="ORF">RHMOL_Rhmol07G0151800</name>
</gene>
<evidence type="ECO:0000313" key="2">
    <source>
        <dbReference type="Proteomes" id="UP001062846"/>
    </source>
</evidence>
<reference evidence="1" key="1">
    <citation type="submission" date="2022-02" db="EMBL/GenBank/DDBJ databases">
        <title>Plant Genome Project.</title>
        <authorList>
            <person name="Zhang R.-G."/>
        </authorList>
    </citation>
    <scope>NUCLEOTIDE SEQUENCE</scope>
    <source>
        <strain evidence="1">AT1</strain>
    </source>
</reference>
<organism evidence="1 2">
    <name type="scientific">Rhododendron molle</name>
    <name type="common">Chinese azalea</name>
    <name type="synonym">Azalea mollis</name>
    <dbReference type="NCBI Taxonomy" id="49168"/>
    <lineage>
        <taxon>Eukaryota</taxon>
        <taxon>Viridiplantae</taxon>
        <taxon>Streptophyta</taxon>
        <taxon>Embryophyta</taxon>
        <taxon>Tracheophyta</taxon>
        <taxon>Spermatophyta</taxon>
        <taxon>Magnoliopsida</taxon>
        <taxon>eudicotyledons</taxon>
        <taxon>Gunneridae</taxon>
        <taxon>Pentapetalae</taxon>
        <taxon>asterids</taxon>
        <taxon>Ericales</taxon>
        <taxon>Ericaceae</taxon>
        <taxon>Ericoideae</taxon>
        <taxon>Rhodoreae</taxon>
        <taxon>Rhododendron</taxon>
    </lineage>
</organism>
<proteinExistence type="predicted"/>
<accession>A0ACC0N2B3</accession>
<evidence type="ECO:0000313" key="1">
    <source>
        <dbReference type="EMBL" id="KAI8546852.1"/>
    </source>
</evidence>
<dbReference type="EMBL" id="CM046394">
    <property type="protein sequence ID" value="KAI8546852.1"/>
    <property type="molecule type" value="Genomic_DNA"/>
</dbReference>
<comment type="caution">
    <text evidence="1">The sequence shown here is derived from an EMBL/GenBank/DDBJ whole genome shotgun (WGS) entry which is preliminary data.</text>
</comment>